<proteinExistence type="predicted"/>
<evidence type="ECO:0000313" key="2">
    <source>
        <dbReference type="EMBL" id="TWS28722.1"/>
    </source>
</evidence>
<evidence type="ECO:0000259" key="1">
    <source>
        <dbReference type="Pfam" id="PF00561"/>
    </source>
</evidence>
<name>A0A5C5S1E1_9ACTN</name>
<dbReference type="Proteomes" id="UP000319375">
    <property type="component" value="Unassembled WGS sequence"/>
</dbReference>
<dbReference type="EMBL" id="VIGX01000005">
    <property type="protein sequence ID" value="TWS28722.1"/>
    <property type="molecule type" value="Genomic_DNA"/>
</dbReference>
<dbReference type="PANTHER" id="PTHR43194">
    <property type="entry name" value="HYDROLASE ALPHA/BETA FOLD FAMILY"/>
    <property type="match status" value="1"/>
</dbReference>
<dbReference type="InterPro" id="IPR000073">
    <property type="entry name" value="AB_hydrolase_1"/>
</dbReference>
<comment type="caution">
    <text evidence="2">The sequence shown here is derived from an EMBL/GenBank/DDBJ whole genome shotgun (WGS) entry which is preliminary data.</text>
</comment>
<dbReference type="GO" id="GO:0016787">
    <property type="term" value="F:hydrolase activity"/>
    <property type="evidence" value="ECO:0007669"/>
    <property type="project" value="UniProtKB-KW"/>
</dbReference>
<sequence length="335" mass="35549">MDDNGSPRRRSGPGGRLERRIRTIERRVAAAHSLDLEELFVTVHAPDVCARVLTTASSGPPIVWINGIGSPAMGLSSLAARMPGARHVLVDLPGHSLAPPSRWNRPSLRALAVDIVTGVLDRLRLDRADVVGASLGGQFALWAAADAPDRIARVALLGAPGTAVAGVVPTAGFCATASDVRGRLAESLMRCPTPRAVARAALAEAVGGDTARALPADIVDLHRLPLRLPGRAASYRALLRRLIRGRSVRPENVIGPGELATIETPILFVWGRHDAFLAPDDLVRAAVSAMPRADIVATEGGHAPWFDDLEHCTDLVRPFLAGTGDPSTERNQRHV</sequence>
<dbReference type="SUPFAM" id="SSF53474">
    <property type="entry name" value="alpha/beta-Hydrolases"/>
    <property type="match status" value="1"/>
</dbReference>
<dbReference type="InterPro" id="IPR029058">
    <property type="entry name" value="AB_hydrolase_fold"/>
</dbReference>
<accession>A0A5C5S1E1</accession>
<keyword evidence="3" id="KW-1185">Reference proteome</keyword>
<keyword evidence="2" id="KW-0378">Hydrolase</keyword>
<evidence type="ECO:0000313" key="3">
    <source>
        <dbReference type="Proteomes" id="UP000319375"/>
    </source>
</evidence>
<reference evidence="2 3" key="1">
    <citation type="submission" date="2019-06" db="EMBL/GenBank/DDBJ databases">
        <title>Tsukamurella conjunctivitidis sp. nov., Tsukamurella assacharolytica sp. nov. and Tsukamurella sputae sp. nov. isolated from patients with conjunctivitis, bacteraemia (lymphoma) and respiratory infection (sputum) in Hong Kong.</title>
        <authorList>
            <person name="Teng J.L.L."/>
            <person name="Lee H.H."/>
            <person name="Fong J.Y.H."/>
            <person name="Fok K.M.N."/>
            <person name="Lau S.K.P."/>
            <person name="Woo P.C.Y."/>
        </authorList>
    </citation>
    <scope>NUCLEOTIDE SEQUENCE [LARGE SCALE GENOMIC DNA]</scope>
    <source>
        <strain evidence="2 3">HKU72</strain>
    </source>
</reference>
<protein>
    <submittedName>
        <fullName evidence="2">Alpha/beta hydrolase</fullName>
    </submittedName>
</protein>
<dbReference type="PANTHER" id="PTHR43194:SF5">
    <property type="entry name" value="PIMELOYL-[ACYL-CARRIER PROTEIN] METHYL ESTER ESTERASE"/>
    <property type="match status" value="1"/>
</dbReference>
<feature type="domain" description="AB hydrolase-1" evidence="1">
    <location>
        <begin position="77"/>
        <end position="159"/>
    </location>
</feature>
<organism evidence="2 3">
    <name type="scientific">Tsukamurella conjunctivitidis</name>
    <dbReference type="NCBI Taxonomy" id="2592068"/>
    <lineage>
        <taxon>Bacteria</taxon>
        <taxon>Bacillati</taxon>
        <taxon>Actinomycetota</taxon>
        <taxon>Actinomycetes</taxon>
        <taxon>Mycobacteriales</taxon>
        <taxon>Tsukamurellaceae</taxon>
        <taxon>Tsukamurella</taxon>
    </lineage>
</organism>
<dbReference type="AlphaFoldDB" id="A0A5C5S1E1"/>
<gene>
    <name evidence="2" type="ORF">FK530_10995</name>
</gene>
<dbReference type="Gene3D" id="3.40.50.1820">
    <property type="entry name" value="alpha/beta hydrolase"/>
    <property type="match status" value="1"/>
</dbReference>
<dbReference type="InterPro" id="IPR050228">
    <property type="entry name" value="Carboxylesterase_BioH"/>
</dbReference>
<dbReference type="Pfam" id="PF00561">
    <property type="entry name" value="Abhydrolase_1"/>
    <property type="match status" value="1"/>
</dbReference>